<dbReference type="Proteomes" id="UP001144096">
    <property type="component" value="Unassembled WGS sequence"/>
</dbReference>
<evidence type="ECO:0000256" key="5">
    <source>
        <dbReference type="ARBA" id="ARBA00023002"/>
    </source>
</evidence>
<keyword evidence="7 9" id="KW-0503">Monooxygenase</keyword>
<comment type="caution">
    <text evidence="10">The sequence shown here is derived from an EMBL/GenBank/DDBJ whole genome shotgun (WGS) entry which is preliminary data.</text>
</comment>
<dbReference type="InterPro" id="IPR002397">
    <property type="entry name" value="Cyt_P450_B"/>
</dbReference>
<dbReference type="GO" id="GO:0005506">
    <property type="term" value="F:iron ion binding"/>
    <property type="evidence" value="ECO:0007669"/>
    <property type="project" value="InterPro"/>
</dbReference>
<dbReference type="CDD" id="cd11029">
    <property type="entry name" value="CYP107-like"/>
    <property type="match status" value="1"/>
</dbReference>
<protein>
    <submittedName>
        <fullName evidence="10">Cytochrome P450</fullName>
    </submittedName>
</protein>
<evidence type="ECO:0000256" key="8">
    <source>
        <dbReference type="ARBA" id="ARBA00055433"/>
    </source>
</evidence>
<dbReference type="GO" id="GO:0020037">
    <property type="term" value="F:heme binding"/>
    <property type="evidence" value="ECO:0007669"/>
    <property type="project" value="InterPro"/>
</dbReference>
<comment type="similarity">
    <text evidence="2 9">Belongs to the cytochrome P450 family.</text>
</comment>
<gene>
    <name evidence="10" type="ORF">M8542_38485</name>
</gene>
<evidence type="ECO:0000256" key="3">
    <source>
        <dbReference type="ARBA" id="ARBA00022617"/>
    </source>
</evidence>
<dbReference type="Gene3D" id="1.10.630.10">
    <property type="entry name" value="Cytochrome P450"/>
    <property type="match status" value="1"/>
</dbReference>
<dbReference type="InterPro" id="IPR001128">
    <property type="entry name" value="Cyt_P450"/>
</dbReference>
<comment type="function">
    <text evidence="8">Involved in the coupling of aromatic side chains of the heptapeptide of vancomycin.</text>
</comment>
<dbReference type="RefSeq" id="WP_257925299.1">
    <property type="nucleotide sequence ID" value="NZ_JAMXQV010000027.1"/>
</dbReference>
<name>A0A9X2NLJ3_9PSEU</name>
<dbReference type="EMBL" id="JAMXQV010000027">
    <property type="protein sequence ID" value="MCR6488734.1"/>
    <property type="molecule type" value="Genomic_DNA"/>
</dbReference>
<evidence type="ECO:0000256" key="2">
    <source>
        <dbReference type="ARBA" id="ARBA00010617"/>
    </source>
</evidence>
<evidence type="ECO:0000256" key="1">
    <source>
        <dbReference type="ARBA" id="ARBA00004660"/>
    </source>
</evidence>
<dbReference type="PANTHER" id="PTHR46696:SF1">
    <property type="entry name" value="CYTOCHROME P450 YJIB-RELATED"/>
    <property type="match status" value="1"/>
</dbReference>
<dbReference type="FunFam" id="1.10.630.10:FF:000018">
    <property type="entry name" value="Cytochrome P450 monooxygenase"/>
    <property type="match status" value="1"/>
</dbReference>
<keyword evidence="4 9" id="KW-0479">Metal-binding</keyword>
<keyword evidence="11" id="KW-1185">Reference proteome</keyword>
<sequence length="398" mass="43028">MGQAKQLTELDDDFVQRSHEVEALLRRQGPVSLVRSPRGQLVWVVSRYADVRQLLTDPRLSKNSAPAGRSSTGERGGFSAALGAHMLNMDPPDHTRLRRLINKAFTPAAVARLRSRIEEITAGLLDALAGARETDLLATFAGPLPITVICELLGVREADRAEFSVWSGVVVSSGPAEEVRESSQLMYTYLCSLIAEKREHPSEDMLSDLVHASDEGDSLSEIELVAMAFLLLVAGHETTVNLIGNGVLALLREPAQLAAVRADPALLPAAVEEFLRFDGPLHLATLRITAEPVEIGDVTIPAGEYVLISLLGANRDPERFPDPDRLDVTRPAAGHLAFGHGIHHCVGAPLARLEAEIAIGALLARFPALRLSADPDTLRWRASTLMHGLESLPVRLGQ</sequence>
<evidence type="ECO:0000256" key="7">
    <source>
        <dbReference type="ARBA" id="ARBA00023033"/>
    </source>
</evidence>
<proteinExistence type="inferred from homology"/>
<keyword evidence="5 9" id="KW-0560">Oxidoreductase</keyword>
<dbReference type="PROSITE" id="PS00086">
    <property type="entry name" value="CYTOCHROME_P450"/>
    <property type="match status" value="1"/>
</dbReference>
<dbReference type="GO" id="GO:0016705">
    <property type="term" value="F:oxidoreductase activity, acting on paired donors, with incorporation or reduction of molecular oxygen"/>
    <property type="evidence" value="ECO:0007669"/>
    <property type="project" value="InterPro"/>
</dbReference>
<evidence type="ECO:0000256" key="6">
    <source>
        <dbReference type="ARBA" id="ARBA00023004"/>
    </source>
</evidence>
<dbReference type="InterPro" id="IPR017972">
    <property type="entry name" value="Cyt_P450_CS"/>
</dbReference>
<evidence type="ECO:0000256" key="4">
    <source>
        <dbReference type="ARBA" id="ARBA00022723"/>
    </source>
</evidence>
<accession>A0A9X2NLJ3</accession>
<dbReference type="InterPro" id="IPR036396">
    <property type="entry name" value="Cyt_P450_sf"/>
</dbReference>
<dbReference type="Pfam" id="PF00067">
    <property type="entry name" value="p450"/>
    <property type="match status" value="1"/>
</dbReference>
<organism evidence="10 11">
    <name type="scientific">Amycolatopsis iheyensis</name>
    <dbReference type="NCBI Taxonomy" id="2945988"/>
    <lineage>
        <taxon>Bacteria</taxon>
        <taxon>Bacillati</taxon>
        <taxon>Actinomycetota</taxon>
        <taxon>Actinomycetes</taxon>
        <taxon>Pseudonocardiales</taxon>
        <taxon>Pseudonocardiaceae</taxon>
        <taxon>Amycolatopsis</taxon>
    </lineage>
</organism>
<dbReference type="PRINTS" id="PR00359">
    <property type="entry name" value="BP450"/>
</dbReference>
<keyword evidence="3 9" id="KW-0349">Heme</keyword>
<dbReference type="PRINTS" id="PR00385">
    <property type="entry name" value="P450"/>
</dbReference>
<comment type="pathway">
    <text evidence="1">Antibiotic biosynthesis; vancomycin biosynthesis.</text>
</comment>
<dbReference type="GO" id="GO:0004497">
    <property type="term" value="F:monooxygenase activity"/>
    <property type="evidence" value="ECO:0007669"/>
    <property type="project" value="UniProtKB-KW"/>
</dbReference>
<evidence type="ECO:0000313" key="11">
    <source>
        <dbReference type="Proteomes" id="UP001144096"/>
    </source>
</evidence>
<dbReference type="PANTHER" id="PTHR46696">
    <property type="entry name" value="P450, PUTATIVE (EUROFUNG)-RELATED"/>
    <property type="match status" value="1"/>
</dbReference>
<dbReference type="SUPFAM" id="SSF48264">
    <property type="entry name" value="Cytochrome P450"/>
    <property type="match status" value="1"/>
</dbReference>
<keyword evidence="6 9" id="KW-0408">Iron</keyword>
<dbReference type="AlphaFoldDB" id="A0A9X2NLJ3"/>
<reference evidence="10" key="1">
    <citation type="submission" date="2022-06" db="EMBL/GenBank/DDBJ databases">
        <title>Amycolatopsis iheyaensis sp. nov., a new species of the genus Amycolatopsis isolated from soil in Iheya island, Japan.</title>
        <authorList>
            <person name="Ngamcharungchit C."/>
            <person name="Kanto H."/>
            <person name="Take A."/>
            <person name="Intra B."/>
            <person name="Matsumoto A."/>
            <person name="Panbangred W."/>
            <person name="Inahashi Y."/>
        </authorList>
    </citation>
    <scope>NUCLEOTIDE SEQUENCE</scope>
    <source>
        <strain evidence="10">OK19-0408</strain>
    </source>
</reference>
<evidence type="ECO:0000313" key="10">
    <source>
        <dbReference type="EMBL" id="MCR6488734.1"/>
    </source>
</evidence>
<evidence type="ECO:0000256" key="9">
    <source>
        <dbReference type="RuleBase" id="RU000461"/>
    </source>
</evidence>